<keyword evidence="2" id="KW-1185">Reference proteome</keyword>
<comment type="caution">
    <text evidence="1">The sequence shown here is derived from an EMBL/GenBank/DDBJ whole genome shotgun (WGS) entry which is preliminary data.</text>
</comment>
<sequence length="56" mass="6334">MDDNLAPMMQTNIDNGRLAITQSRHTTGIQPITMGCCELSDHRNSQTRSNYTEYSD</sequence>
<name>A0A2P5B624_PARAD</name>
<feature type="non-terminal residue" evidence="1">
    <location>
        <position position="56"/>
    </location>
</feature>
<accession>A0A2P5B624</accession>
<evidence type="ECO:0000313" key="2">
    <source>
        <dbReference type="Proteomes" id="UP000237105"/>
    </source>
</evidence>
<protein>
    <submittedName>
        <fullName evidence="1">Uncharacterized protein</fullName>
    </submittedName>
</protein>
<organism evidence="1 2">
    <name type="scientific">Parasponia andersonii</name>
    <name type="common">Sponia andersonii</name>
    <dbReference type="NCBI Taxonomy" id="3476"/>
    <lineage>
        <taxon>Eukaryota</taxon>
        <taxon>Viridiplantae</taxon>
        <taxon>Streptophyta</taxon>
        <taxon>Embryophyta</taxon>
        <taxon>Tracheophyta</taxon>
        <taxon>Spermatophyta</taxon>
        <taxon>Magnoliopsida</taxon>
        <taxon>eudicotyledons</taxon>
        <taxon>Gunneridae</taxon>
        <taxon>Pentapetalae</taxon>
        <taxon>rosids</taxon>
        <taxon>fabids</taxon>
        <taxon>Rosales</taxon>
        <taxon>Cannabaceae</taxon>
        <taxon>Parasponia</taxon>
    </lineage>
</organism>
<proteinExistence type="predicted"/>
<evidence type="ECO:0000313" key="1">
    <source>
        <dbReference type="EMBL" id="PON44206.1"/>
    </source>
</evidence>
<dbReference type="EMBL" id="JXTB01000355">
    <property type="protein sequence ID" value="PON44206.1"/>
    <property type="molecule type" value="Genomic_DNA"/>
</dbReference>
<reference evidence="2" key="1">
    <citation type="submission" date="2016-06" db="EMBL/GenBank/DDBJ databases">
        <title>Parallel loss of symbiosis genes in relatives of nitrogen-fixing non-legume Parasponia.</title>
        <authorList>
            <person name="Van Velzen R."/>
            <person name="Holmer R."/>
            <person name="Bu F."/>
            <person name="Rutten L."/>
            <person name="Van Zeijl A."/>
            <person name="Liu W."/>
            <person name="Santuari L."/>
            <person name="Cao Q."/>
            <person name="Sharma T."/>
            <person name="Shen D."/>
            <person name="Roswanjaya Y."/>
            <person name="Wardhani T."/>
            <person name="Kalhor M.S."/>
            <person name="Jansen J."/>
            <person name="Van den Hoogen J."/>
            <person name="Gungor B."/>
            <person name="Hartog M."/>
            <person name="Hontelez J."/>
            <person name="Verver J."/>
            <person name="Yang W.-C."/>
            <person name="Schijlen E."/>
            <person name="Repin R."/>
            <person name="Schilthuizen M."/>
            <person name="Schranz E."/>
            <person name="Heidstra R."/>
            <person name="Miyata K."/>
            <person name="Fedorova E."/>
            <person name="Kohlen W."/>
            <person name="Bisseling T."/>
            <person name="Smit S."/>
            <person name="Geurts R."/>
        </authorList>
    </citation>
    <scope>NUCLEOTIDE SEQUENCE [LARGE SCALE GENOMIC DNA]</scope>
    <source>
        <strain evidence="2">cv. WU1-14</strain>
    </source>
</reference>
<dbReference type="AlphaFoldDB" id="A0A2P5B624"/>
<dbReference type="Proteomes" id="UP000237105">
    <property type="component" value="Unassembled WGS sequence"/>
</dbReference>
<gene>
    <name evidence="1" type="ORF">PanWU01x14_268700</name>
</gene>